<accession>A0A5A7TEE8</accession>
<organism evidence="2 4">
    <name type="scientific">Cucumis melo var. makuwa</name>
    <name type="common">Oriental melon</name>
    <dbReference type="NCBI Taxonomy" id="1194695"/>
    <lineage>
        <taxon>Eukaryota</taxon>
        <taxon>Viridiplantae</taxon>
        <taxon>Streptophyta</taxon>
        <taxon>Embryophyta</taxon>
        <taxon>Tracheophyta</taxon>
        <taxon>Spermatophyta</taxon>
        <taxon>Magnoliopsida</taxon>
        <taxon>eudicotyledons</taxon>
        <taxon>Gunneridae</taxon>
        <taxon>Pentapetalae</taxon>
        <taxon>rosids</taxon>
        <taxon>fabids</taxon>
        <taxon>Cucurbitales</taxon>
        <taxon>Cucurbitaceae</taxon>
        <taxon>Benincaseae</taxon>
        <taxon>Cucumis</taxon>
    </lineage>
</organism>
<evidence type="ECO:0000313" key="4">
    <source>
        <dbReference type="Proteomes" id="UP000321393"/>
    </source>
</evidence>
<evidence type="ECO:0000313" key="3">
    <source>
        <dbReference type="EMBL" id="TYK24396.1"/>
    </source>
</evidence>
<dbReference type="OrthoDB" id="1194585at2759"/>
<evidence type="ECO:0000313" key="2">
    <source>
        <dbReference type="EMBL" id="KAA0041523.1"/>
    </source>
</evidence>
<dbReference type="Proteomes" id="UP000321393">
    <property type="component" value="Unassembled WGS sequence"/>
</dbReference>
<proteinExistence type="predicted"/>
<evidence type="ECO:0000313" key="5">
    <source>
        <dbReference type="Proteomes" id="UP000321947"/>
    </source>
</evidence>
<name>A0A5A7TEE8_CUCMM</name>
<reference evidence="4 5" key="1">
    <citation type="submission" date="2019-08" db="EMBL/GenBank/DDBJ databases">
        <title>Draft genome sequences of two oriental melons (Cucumis melo L. var makuwa).</title>
        <authorList>
            <person name="Kwon S.-Y."/>
        </authorList>
    </citation>
    <scope>NUCLEOTIDE SEQUENCE [LARGE SCALE GENOMIC DNA]</scope>
    <source>
        <strain evidence="5">cv. Chang Bougi</strain>
        <strain evidence="4">cv. SW 3</strain>
        <tissue evidence="2">Leaf</tissue>
    </source>
</reference>
<dbReference type="InterPro" id="IPR054722">
    <property type="entry name" value="PolX-like_BBD"/>
</dbReference>
<gene>
    <name evidence="3" type="ORF">E5676_scaffold205G001820</name>
    <name evidence="2" type="ORF">E6C27_scaffold6G001160</name>
</gene>
<dbReference type="Pfam" id="PF22936">
    <property type="entry name" value="Pol_BBD"/>
    <property type="match status" value="1"/>
</dbReference>
<dbReference type="EMBL" id="SSTE01016577">
    <property type="protein sequence ID" value="KAA0041523.1"/>
    <property type="molecule type" value="Genomic_DNA"/>
</dbReference>
<dbReference type="AlphaFoldDB" id="A0A5A7TEE8"/>
<dbReference type="Proteomes" id="UP000321947">
    <property type="component" value="Unassembled WGS sequence"/>
</dbReference>
<feature type="domain" description="Retrovirus-related Pol polyprotein from transposon TNT 1-94-like beta-barrel" evidence="1">
    <location>
        <begin position="5"/>
        <end position="50"/>
    </location>
</feature>
<comment type="caution">
    <text evidence="2">The sequence shown here is derived from an EMBL/GenBank/DDBJ whole genome shotgun (WGS) entry which is preliminary data.</text>
</comment>
<protein>
    <submittedName>
        <fullName evidence="2">Retrovirus-related Pol polyprotein from transposon TNT 1-94</fullName>
    </submittedName>
</protein>
<sequence>MQNAWIMDSGCTYHMTSNRDFLTDFQKNDEGKALLGENSIGDVKGTGELDRSDYAHKSKNGVLKVTKGSLVKLRGALRNGLYVLEGTIVSGNAATTLEQ</sequence>
<dbReference type="EMBL" id="SSTD01003946">
    <property type="protein sequence ID" value="TYK24396.1"/>
    <property type="molecule type" value="Genomic_DNA"/>
</dbReference>
<evidence type="ECO:0000259" key="1">
    <source>
        <dbReference type="Pfam" id="PF22936"/>
    </source>
</evidence>